<dbReference type="PROSITE" id="PS00086">
    <property type="entry name" value="CYTOCHROME_P450"/>
    <property type="match status" value="1"/>
</dbReference>
<dbReference type="AlphaFoldDB" id="A0ABD1QB01"/>
<dbReference type="SUPFAM" id="SSF48264">
    <property type="entry name" value="Cytochrome P450"/>
    <property type="match status" value="1"/>
</dbReference>
<dbReference type="PRINTS" id="PR00385">
    <property type="entry name" value="P450"/>
</dbReference>
<dbReference type="InterPro" id="IPR017972">
    <property type="entry name" value="Cyt_P450_CS"/>
</dbReference>
<keyword evidence="11" id="KW-0503">Monooxygenase</keyword>
<dbReference type="GO" id="GO:0016712">
    <property type="term" value="F:oxidoreductase activity, acting on paired donors, with incorporation or reduction of molecular oxygen, reduced flavin or flavoprotein as one donor, and incorporation of one atom of oxygen"/>
    <property type="evidence" value="ECO:0007669"/>
    <property type="project" value="UniProtKB-ARBA"/>
</dbReference>
<comment type="subcellular location">
    <subcellularLocation>
        <location evidence="2">Membrane</location>
        <topology evidence="2">Single-pass membrane protein</topology>
    </subcellularLocation>
</comment>
<dbReference type="Pfam" id="PF00067">
    <property type="entry name" value="p450"/>
    <property type="match status" value="1"/>
</dbReference>
<keyword evidence="4" id="KW-0812">Transmembrane</keyword>
<accession>A0ABD1QB01</accession>
<gene>
    <name evidence="13" type="ORF">Fot_49121</name>
</gene>
<evidence type="ECO:0000256" key="9">
    <source>
        <dbReference type="ARBA" id="ARBA00023136"/>
    </source>
</evidence>
<dbReference type="Proteomes" id="UP001604277">
    <property type="component" value="Unassembled WGS sequence"/>
</dbReference>
<evidence type="ECO:0000313" key="14">
    <source>
        <dbReference type="Proteomes" id="UP001604277"/>
    </source>
</evidence>
<organism evidence="13 14">
    <name type="scientific">Forsythia ovata</name>
    <dbReference type="NCBI Taxonomy" id="205694"/>
    <lineage>
        <taxon>Eukaryota</taxon>
        <taxon>Viridiplantae</taxon>
        <taxon>Streptophyta</taxon>
        <taxon>Embryophyta</taxon>
        <taxon>Tracheophyta</taxon>
        <taxon>Spermatophyta</taxon>
        <taxon>Magnoliopsida</taxon>
        <taxon>eudicotyledons</taxon>
        <taxon>Gunneridae</taxon>
        <taxon>Pentapetalae</taxon>
        <taxon>asterids</taxon>
        <taxon>lamiids</taxon>
        <taxon>Lamiales</taxon>
        <taxon>Oleaceae</taxon>
        <taxon>Forsythieae</taxon>
        <taxon>Forsythia</taxon>
    </lineage>
</organism>
<sequence>MEPAIFITFLVFLPLLFILISRRSSKRLPPGSLGFPIIGQSLSMLRAMKANKAEEWLQERVRKYGPISKLNLFGTPTVFLHGPAANKFIYTCSEKLMANKQPASIRRIIGERNILELSGDDHRRVRAALVSFLKPETLKQYVGRIDEEIRFHLKNHWYGNNEIKVMPLMKSLTFNVICSLLFGIERGPRRDTLVKLFEEAMEGVLSVPINFPFTVFNGSLKASEKIKSIIMELIHDKREKLEKNGVSSNEDLIMSLLSMKDETSDSHVLSDDEIVDNIFVVMVAGHDTTSILLTFLIKLLADNPTVYNLVLKEQEEISRGKALGELLAWEDLAKMKYTWKVAMESLRINPPVFCSFRTVLQDIEYGEYIIPKGWQVIWASCMTHMDENIYSEPTKFNPLRLESQATSPPPYSFMAFGGGPRMCPGYEFARIETLTMIHNLVNAFAWKLSLKDNFFGRNPMPVFHQGLPVQIQLKKSSDAIQIYQF</sequence>
<comment type="similarity">
    <text evidence="3 11">Belongs to the cytochrome P450 family.</text>
</comment>
<dbReference type="InterPro" id="IPR036396">
    <property type="entry name" value="Cyt_P450_sf"/>
</dbReference>
<keyword evidence="10 11" id="KW-0349">Heme</keyword>
<dbReference type="InterPro" id="IPR002401">
    <property type="entry name" value="Cyt_P450_E_grp-I"/>
</dbReference>
<evidence type="ECO:0000256" key="7">
    <source>
        <dbReference type="ARBA" id="ARBA00023002"/>
    </source>
</evidence>
<evidence type="ECO:0000313" key="13">
    <source>
        <dbReference type="EMBL" id="KAL2473385.1"/>
    </source>
</evidence>
<feature type="signal peptide" evidence="12">
    <location>
        <begin position="1"/>
        <end position="25"/>
    </location>
</feature>
<evidence type="ECO:0000256" key="10">
    <source>
        <dbReference type="PIRSR" id="PIRSR602401-1"/>
    </source>
</evidence>
<dbReference type="InterPro" id="IPR001128">
    <property type="entry name" value="Cyt_P450"/>
</dbReference>
<evidence type="ECO:0000256" key="4">
    <source>
        <dbReference type="ARBA" id="ARBA00022692"/>
    </source>
</evidence>
<dbReference type="GO" id="GO:0046872">
    <property type="term" value="F:metal ion binding"/>
    <property type="evidence" value="ECO:0007669"/>
    <property type="project" value="UniProtKB-KW"/>
</dbReference>
<evidence type="ECO:0000256" key="2">
    <source>
        <dbReference type="ARBA" id="ARBA00004167"/>
    </source>
</evidence>
<dbReference type="Gene3D" id="1.10.630.10">
    <property type="entry name" value="Cytochrome P450"/>
    <property type="match status" value="1"/>
</dbReference>
<keyword evidence="12" id="KW-0732">Signal</keyword>
<evidence type="ECO:0000256" key="1">
    <source>
        <dbReference type="ARBA" id="ARBA00001971"/>
    </source>
</evidence>
<feature type="chain" id="PRO_5044889403" evidence="12">
    <location>
        <begin position="26"/>
        <end position="485"/>
    </location>
</feature>
<comment type="caution">
    <text evidence="13">The sequence shown here is derived from an EMBL/GenBank/DDBJ whole genome shotgun (WGS) entry which is preliminary data.</text>
</comment>
<proteinExistence type="inferred from homology"/>
<keyword evidence="6" id="KW-1133">Transmembrane helix</keyword>
<dbReference type="EMBL" id="JBFOLJ010000015">
    <property type="protein sequence ID" value="KAL2473385.1"/>
    <property type="molecule type" value="Genomic_DNA"/>
</dbReference>
<keyword evidence="8 10" id="KW-0408">Iron</keyword>
<keyword evidence="7 11" id="KW-0560">Oxidoreductase</keyword>
<protein>
    <submittedName>
        <fullName evidence="13">Cytochrome</fullName>
    </submittedName>
</protein>
<comment type="cofactor">
    <cofactor evidence="1 10">
        <name>heme</name>
        <dbReference type="ChEBI" id="CHEBI:30413"/>
    </cofactor>
</comment>
<dbReference type="PRINTS" id="PR00463">
    <property type="entry name" value="EP450I"/>
</dbReference>
<dbReference type="PANTHER" id="PTHR24286:SF217">
    <property type="entry name" value="OS07G0520300 PROTEIN"/>
    <property type="match status" value="1"/>
</dbReference>
<dbReference type="FunFam" id="1.10.630.10:FF:000022">
    <property type="entry name" value="Taxadiene 5-alpha hydroxylase"/>
    <property type="match status" value="1"/>
</dbReference>
<dbReference type="CDD" id="cd11043">
    <property type="entry name" value="CYP90-like"/>
    <property type="match status" value="1"/>
</dbReference>
<reference evidence="14" key="1">
    <citation type="submission" date="2024-07" db="EMBL/GenBank/DDBJ databases">
        <title>Two chromosome-level genome assemblies of Korean endemic species Abeliophyllum distichum and Forsythia ovata (Oleaceae).</title>
        <authorList>
            <person name="Jang H."/>
        </authorList>
    </citation>
    <scope>NUCLEOTIDE SEQUENCE [LARGE SCALE GENOMIC DNA]</scope>
</reference>
<evidence type="ECO:0000256" key="3">
    <source>
        <dbReference type="ARBA" id="ARBA00010617"/>
    </source>
</evidence>
<keyword evidence="9" id="KW-0472">Membrane</keyword>
<keyword evidence="14" id="KW-1185">Reference proteome</keyword>
<dbReference type="PANTHER" id="PTHR24286">
    <property type="entry name" value="CYTOCHROME P450 26"/>
    <property type="match status" value="1"/>
</dbReference>
<evidence type="ECO:0000256" key="6">
    <source>
        <dbReference type="ARBA" id="ARBA00022989"/>
    </source>
</evidence>
<keyword evidence="5 10" id="KW-0479">Metal-binding</keyword>
<name>A0ABD1QB01_9LAMI</name>
<feature type="binding site" description="axial binding residue" evidence="10">
    <location>
        <position position="423"/>
    </location>
    <ligand>
        <name>heme</name>
        <dbReference type="ChEBI" id="CHEBI:30413"/>
    </ligand>
    <ligandPart>
        <name>Fe</name>
        <dbReference type="ChEBI" id="CHEBI:18248"/>
    </ligandPart>
</feature>
<evidence type="ECO:0000256" key="8">
    <source>
        <dbReference type="ARBA" id="ARBA00023004"/>
    </source>
</evidence>
<evidence type="ECO:0000256" key="12">
    <source>
        <dbReference type="SAM" id="SignalP"/>
    </source>
</evidence>
<evidence type="ECO:0000256" key="11">
    <source>
        <dbReference type="RuleBase" id="RU000461"/>
    </source>
</evidence>
<dbReference type="GO" id="GO:0016020">
    <property type="term" value="C:membrane"/>
    <property type="evidence" value="ECO:0007669"/>
    <property type="project" value="UniProtKB-SubCell"/>
</dbReference>
<evidence type="ECO:0000256" key="5">
    <source>
        <dbReference type="ARBA" id="ARBA00022723"/>
    </source>
</evidence>